<keyword evidence="4 8" id="KW-0812">Transmembrane</keyword>
<evidence type="ECO:0000256" key="3">
    <source>
        <dbReference type="ARBA" id="ARBA00015944"/>
    </source>
</evidence>
<feature type="transmembrane region" description="Helical" evidence="9">
    <location>
        <begin position="39"/>
        <end position="56"/>
    </location>
</feature>
<dbReference type="PANTHER" id="PTHR11403:SF7">
    <property type="entry name" value="CYTOCHROME C OXIDASE SUBUNIT 3"/>
    <property type="match status" value="1"/>
</dbReference>
<comment type="similarity">
    <text evidence="2 8">Belongs to the cytochrome c oxidase subunit 3 family.</text>
</comment>
<dbReference type="Gene3D" id="1.10.287.70">
    <property type="match status" value="1"/>
</dbReference>
<dbReference type="GO" id="GO:0004129">
    <property type="term" value="F:cytochrome-c oxidase activity"/>
    <property type="evidence" value="ECO:0007669"/>
    <property type="project" value="InterPro"/>
</dbReference>
<dbReference type="SUPFAM" id="SSF81452">
    <property type="entry name" value="Cytochrome c oxidase subunit III-like"/>
    <property type="match status" value="1"/>
</dbReference>
<sequence>MIRQPYQIVEYSPWPLFTALGLLGMTCGGAAWLHFNSPICLILGISLTSLISFLWWRDLIRESTFQGYHNFYVSINLRFGMILFILSEVLFFAGFFWGFFHSSLAPNIELGCSWPPIGITPINPFSIPLLNTTILLSSGVTVTWAHHSLMNSNHANTKQALLLTVLLGFYFSFIQINEYMETSFTIADSMYGTTFFICTGFHGLHVLVGSIFLLICFLRSTQNHFSNLHHFGFEAAAWYWHFVDVVWICLYLLIYWWGS</sequence>
<feature type="transmembrane region" description="Helical" evidence="9">
    <location>
        <begin position="12"/>
        <end position="33"/>
    </location>
</feature>
<geneLocation type="mitochondrion" evidence="11"/>
<keyword evidence="5" id="KW-1278">Translocase</keyword>
<evidence type="ECO:0000256" key="4">
    <source>
        <dbReference type="ARBA" id="ARBA00022692"/>
    </source>
</evidence>
<evidence type="ECO:0000256" key="5">
    <source>
        <dbReference type="ARBA" id="ARBA00022967"/>
    </source>
</evidence>
<dbReference type="AlphaFoldDB" id="A0A0E3DR62"/>
<feature type="domain" description="Heme-copper oxidase subunit III family profile" evidence="10">
    <location>
        <begin position="2"/>
        <end position="259"/>
    </location>
</feature>
<keyword evidence="8 11" id="KW-0496">Mitochondrion</keyword>
<dbReference type="GO" id="GO:0005739">
    <property type="term" value="C:mitochondrion"/>
    <property type="evidence" value="ECO:0007669"/>
    <property type="project" value="TreeGrafter"/>
</dbReference>
<dbReference type="Gene3D" id="1.20.120.80">
    <property type="entry name" value="Cytochrome c oxidase, subunit III, four-helix bundle"/>
    <property type="match status" value="1"/>
</dbReference>
<dbReference type="PANTHER" id="PTHR11403">
    <property type="entry name" value="CYTOCHROME C OXIDASE SUBUNIT III"/>
    <property type="match status" value="1"/>
</dbReference>
<dbReference type="InterPro" id="IPR024791">
    <property type="entry name" value="Cyt_c/ubiquinol_Oxase_su3"/>
</dbReference>
<dbReference type="GO" id="GO:0016020">
    <property type="term" value="C:membrane"/>
    <property type="evidence" value="ECO:0007669"/>
    <property type="project" value="UniProtKB-SubCell"/>
</dbReference>
<reference evidence="11" key="1">
    <citation type="journal article" date="2015" name="Mol. Phylogenet. Evol.">
        <title>Mitogenomics reveals phylogeny and repeated motifs in control regions of the deep-sea family Siboglinidae (Annelida).</title>
        <authorList>
            <person name="Li Y."/>
            <person name="Kocot K.M."/>
            <person name="Schander C."/>
            <person name="Santos S.R."/>
            <person name="Thornhill D.J."/>
            <person name="Halanych K.M."/>
        </authorList>
    </citation>
    <scope>NUCLEOTIDE SEQUENCE</scope>
</reference>
<feature type="transmembrane region" description="Helical" evidence="9">
    <location>
        <begin position="194"/>
        <end position="218"/>
    </location>
</feature>
<evidence type="ECO:0000256" key="1">
    <source>
        <dbReference type="ARBA" id="ARBA00004141"/>
    </source>
</evidence>
<keyword evidence="7 9" id="KW-0472">Membrane</keyword>
<comment type="subcellular location">
    <subcellularLocation>
        <location evidence="1">Membrane</location>
        <topology evidence="1">Multi-pass membrane protein</topology>
    </subcellularLocation>
</comment>
<name>A0A0E3DR62_9ANNE</name>
<keyword evidence="6 9" id="KW-1133">Transmembrane helix</keyword>
<evidence type="ECO:0000256" key="8">
    <source>
        <dbReference type="RuleBase" id="RU003375"/>
    </source>
</evidence>
<dbReference type="CDD" id="cd01665">
    <property type="entry name" value="Cyt_c_Oxidase_III"/>
    <property type="match status" value="1"/>
</dbReference>
<accession>A0A0E3DR62</accession>
<dbReference type="InterPro" id="IPR013833">
    <property type="entry name" value="Cyt_c_oxidase_su3_a-hlx"/>
</dbReference>
<dbReference type="InterPro" id="IPR033945">
    <property type="entry name" value="Cyt_c_oxase_su3_dom"/>
</dbReference>
<dbReference type="Pfam" id="PF00510">
    <property type="entry name" value="COX3"/>
    <property type="match status" value="1"/>
</dbReference>
<dbReference type="InterPro" id="IPR035973">
    <property type="entry name" value="Cyt_c_oxidase_su3-like_sf"/>
</dbReference>
<proteinExistence type="inferred from homology"/>
<feature type="transmembrane region" description="Helical" evidence="9">
    <location>
        <begin position="157"/>
        <end position="174"/>
    </location>
</feature>
<protein>
    <recommendedName>
        <fullName evidence="3 8">Cytochrome c oxidase subunit 3</fullName>
    </recommendedName>
</protein>
<evidence type="ECO:0000256" key="7">
    <source>
        <dbReference type="ARBA" id="ARBA00023136"/>
    </source>
</evidence>
<evidence type="ECO:0000256" key="9">
    <source>
        <dbReference type="SAM" id="Phobius"/>
    </source>
</evidence>
<feature type="transmembrane region" description="Helical" evidence="9">
    <location>
        <begin position="238"/>
        <end position="258"/>
    </location>
</feature>
<comment type="function">
    <text evidence="8">Component of the cytochrome c oxidase, the last enzyme in the mitochondrial electron transport chain which drives oxidative phosphorylation. The respiratory chain contains 3 multisubunit complexes succinate dehydrogenase (complex II, CII), ubiquinol-cytochrome c oxidoreductase (cytochrome b-c1 complex, complex III, CIII) and cytochrome c oxidase (complex IV, CIV), that cooperate to transfer electrons derived from NADH and succinate to molecular oxygen, creating an electrochemical gradient over the inner membrane that drives transmembrane transport and the ATP synthase. Cytochrome c oxidase is the component of the respiratory chain that catalyzes the reduction of oxygen to water. Electrons originating from reduced cytochrome c in the intermembrane space (IMS) are transferred via the dinuclear copper A center (CU(A)) of subunit 2 and heme A of subunit 1 to the active site in subunit 1, a binuclear center (BNC) formed by heme A3 and copper B (CU(B)). The BNC reduces molecular oxygen to 2 water molecules using 4 electrons from cytochrome c in the IMS and 4 protons from the mitochondrial matrix.</text>
</comment>
<gene>
    <name evidence="11" type="primary">cox3</name>
</gene>
<dbReference type="GO" id="GO:0006123">
    <property type="term" value="P:mitochondrial electron transport, cytochrome c to oxygen"/>
    <property type="evidence" value="ECO:0007669"/>
    <property type="project" value="TreeGrafter"/>
</dbReference>
<dbReference type="EMBL" id="KJ789169">
    <property type="protein sequence ID" value="AIL54773.1"/>
    <property type="molecule type" value="Genomic_DNA"/>
</dbReference>
<dbReference type="InterPro" id="IPR000298">
    <property type="entry name" value="Cyt_c_oxidase-like_su3"/>
</dbReference>
<evidence type="ECO:0000313" key="11">
    <source>
        <dbReference type="EMBL" id="AIL54773.1"/>
    </source>
</evidence>
<organism evidence="11">
    <name type="scientific">Siboglinum ekmani</name>
    <dbReference type="NCBI Taxonomy" id="167800"/>
    <lineage>
        <taxon>Eukaryota</taxon>
        <taxon>Metazoa</taxon>
        <taxon>Spiralia</taxon>
        <taxon>Lophotrochozoa</taxon>
        <taxon>Annelida</taxon>
        <taxon>Polychaeta</taxon>
        <taxon>Sedentaria</taxon>
        <taxon>Canalipalpata</taxon>
        <taxon>Sabellida</taxon>
        <taxon>Siboglinidae</taxon>
        <taxon>Siboglinum</taxon>
    </lineage>
</organism>
<feature type="transmembrane region" description="Helical" evidence="9">
    <location>
        <begin position="125"/>
        <end position="145"/>
    </location>
</feature>
<dbReference type="FunFam" id="1.20.120.80:FF:000002">
    <property type="entry name" value="Cytochrome c oxidase subunit 3"/>
    <property type="match status" value="1"/>
</dbReference>
<dbReference type="PROSITE" id="PS50253">
    <property type="entry name" value="COX3"/>
    <property type="match status" value="1"/>
</dbReference>
<evidence type="ECO:0000259" key="10">
    <source>
        <dbReference type="PROSITE" id="PS50253"/>
    </source>
</evidence>
<evidence type="ECO:0000256" key="2">
    <source>
        <dbReference type="ARBA" id="ARBA00010581"/>
    </source>
</evidence>
<feature type="transmembrane region" description="Helical" evidence="9">
    <location>
        <begin position="77"/>
        <end position="100"/>
    </location>
</feature>
<evidence type="ECO:0000256" key="6">
    <source>
        <dbReference type="ARBA" id="ARBA00022989"/>
    </source>
</evidence>